<dbReference type="PANTHER" id="PTHR42792:SF1">
    <property type="entry name" value="FLAGELLAR HOOK-ASSOCIATED PROTEIN 3"/>
    <property type="match status" value="1"/>
</dbReference>
<keyword evidence="4" id="KW-0964">Secreted</keyword>
<dbReference type="AlphaFoldDB" id="A0A0F4XR84"/>
<evidence type="ECO:0000313" key="7">
    <source>
        <dbReference type="EMBL" id="KKA08331.1"/>
    </source>
</evidence>
<evidence type="ECO:0000256" key="1">
    <source>
        <dbReference type="ARBA" id="ARBA00004365"/>
    </source>
</evidence>
<dbReference type="OrthoDB" id="9768249at2"/>
<evidence type="ECO:0000313" key="8">
    <source>
        <dbReference type="Proteomes" id="UP000033662"/>
    </source>
</evidence>
<keyword evidence="7" id="KW-0282">Flagellum</keyword>
<keyword evidence="7" id="KW-0969">Cilium</keyword>
<name>A0A0F4XR84_9PSED</name>
<dbReference type="Gene3D" id="1.20.1330.10">
    <property type="entry name" value="f41 fragment of flagellin, N-terminal domain"/>
    <property type="match status" value="1"/>
</dbReference>
<dbReference type="EMBL" id="JZXC01000006">
    <property type="protein sequence ID" value="KKA08331.1"/>
    <property type="molecule type" value="Genomic_DNA"/>
</dbReference>
<dbReference type="InterPro" id="IPR001029">
    <property type="entry name" value="Flagellin_N"/>
</dbReference>
<dbReference type="PATRIC" id="fig|132476.4.peg.5773"/>
<dbReference type="GO" id="GO:0005576">
    <property type="term" value="C:extracellular region"/>
    <property type="evidence" value="ECO:0007669"/>
    <property type="project" value="UniProtKB-SubCell"/>
</dbReference>
<dbReference type="GO" id="GO:0071973">
    <property type="term" value="P:bacterial-type flagellum-dependent cell motility"/>
    <property type="evidence" value="ECO:0007669"/>
    <property type="project" value="InterPro"/>
</dbReference>
<proteinExistence type="inferred from homology"/>
<dbReference type="GO" id="GO:0009424">
    <property type="term" value="C:bacterial-type flagellum hook"/>
    <property type="evidence" value="ECO:0007669"/>
    <property type="project" value="InterPro"/>
</dbReference>
<evidence type="ECO:0000256" key="2">
    <source>
        <dbReference type="ARBA" id="ARBA00004613"/>
    </source>
</evidence>
<organism evidence="7 8">
    <name type="scientific">Pseudomonas kilonensis</name>
    <dbReference type="NCBI Taxonomy" id="132476"/>
    <lineage>
        <taxon>Bacteria</taxon>
        <taxon>Pseudomonadati</taxon>
        <taxon>Pseudomonadota</taxon>
        <taxon>Gammaproteobacteria</taxon>
        <taxon>Pseudomonadales</taxon>
        <taxon>Pseudomonadaceae</taxon>
        <taxon>Pseudomonas</taxon>
    </lineage>
</organism>
<comment type="caution">
    <text evidence="7">The sequence shown here is derived from an EMBL/GenBank/DDBJ whole genome shotgun (WGS) entry which is preliminary data.</text>
</comment>
<dbReference type="InterPro" id="IPR001492">
    <property type="entry name" value="Flagellin"/>
</dbReference>
<feature type="domain" description="Flagellin N-terminal" evidence="6">
    <location>
        <begin position="7"/>
        <end position="140"/>
    </location>
</feature>
<comment type="similarity">
    <text evidence="3">Belongs to the bacterial flagellin family.</text>
</comment>
<dbReference type="InterPro" id="IPR013384">
    <property type="entry name" value="Flagell_FlgL"/>
</dbReference>
<dbReference type="PANTHER" id="PTHR42792">
    <property type="entry name" value="FLAGELLIN"/>
    <property type="match status" value="1"/>
</dbReference>
<evidence type="ECO:0000259" key="6">
    <source>
        <dbReference type="Pfam" id="PF00669"/>
    </source>
</evidence>
<evidence type="ECO:0000256" key="3">
    <source>
        <dbReference type="ARBA" id="ARBA00005709"/>
    </source>
</evidence>
<accession>A0A0F4XR84</accession>
<protein>
    <submittedName>
        <fullName evidence="7">Flagellar hook protein FlgL</fullName>
    </submittedName>
</protein>
<comment type="subcellular location">
    <subcellularLocation>
        <location evidence="1">Bacterial flagellum</location>
    </subcellularLocation>
    <subcellularLocation>
        <location evidence="2">Secreted</location>
    </subcellularLocation>
</comment>
<evidence type="ECO:0000256" key="5">
    <source>
        <dbReference type="ARBA" id="ARBA00023143"/>
    </source>
</evidence>
<keyword evidence="5" id="KW-0975">Bacterial flagellum</keyword>
<dbReference type="Proteomes" id="UP000033662">
    <property type="component" value="Unassembled WGS sequence"/>
</dbReference>
<reference evidence="7 8" key="1">
    <citation type="submission" date="2015-03" db="EMBL/GenBank/DDBJ databases">
        <title>Pseudomonas fluorescens 1855-344 Genome sequencing and assembly.</title>
        <authorList>
            <person name="Eng W.W.H."/>
            <person name="Gan H.M."/>
            <person name="Savka M.A."/>
        </authorList>
    </citation>
    <scope>NUCLEOTIDE SEQUENCE [LARGE SCALE GENOMIC DNA]</scope>
    <source>
        <strain evidence="7 8">1855-344</strain>
    </source>
</reference>
<dbReference type="Pfam" id="PF00669">
    <property type="entry name" value="Flagellin_N"/>
    <property type="match status" value="1"/>
</dbReference>
<evidence type="ECO:0000256" key="4">
    <source>
        <dbReference type="ARBA" id="ARBA00022525"/>
    </source>
</evidence>
<keyword evidence="7" id="KW-0966">Cell projection</keyword>
<dbReference type="GO" id="GO:0005198">
    <property type="term" value="F:structural molecule activity"/>
    <property type="evidence" value="ECO:0007669"/>
    <property type="project" value="InterPro"/>
</dbReference>
<sequence length="398" mass="41335">MRLSSATIYNQSLNAMLAQESAYQDAAQQVASGTRVVTPSDDSLAAAQAVNVRQAISANEQYADSRSAITTSLSQEESTLDSINDAISSAMALVVQANNGTLSDADRESLATSLQGVYDTLVTLANATDSNGNYLFSGYQSQSPAFAENADGELVYQGDDNVVTQQVSSTQTMASGDNGASIFLSVSSSAGFIAKAGDNTGSVTFDGPDVTDTEDAAYGTGFTVTFSTAADGTAQYSIDGADPVAYTSGDTLEVNGLSLTLSGTPVDGDTLTVSAAADADPDLFATLKNLISALQTPVDTEADQASLSNTLSTASRELSNAQDNVLTVLTSVGSRLNQLEVLDTIGDDLALSYTERLSGLVDADYTESVTEYTALQVALQAAQQTFVSIQKMSLFEYI</sequence>
<dbReference type="SUPFAM" id="SSF64518">
    <property type="entry name" value="Phase 1 flagellin"/>
    <property type="match status" value="1"/>
</dbReference>
<dbReference type="NCBIfam" id="TIGR02550">
    <property type="entry name" value="flagell_flgL"/>
    <property type="match status" value="1"/>
</dbReference>
<gene>
    <name evidence="7" type="ORF">VP02_08725</name>
</gene>